<dbReference type="Proteomes" id="UP000827892">
    <property type="component" value="Chromosome I"/>
</dbReference>
<organism evidence="2 3">
    <name type="scientific">Caenorhabditis briggsae</name>
    <dbReference type="NCBI Taxonomy" id="6238"/>
    <lineage>
        <taxon>Eukaryota</taxon>
        <taxon>Metazoa</taxon>
        <taxon>Ecdysozoa</taxon>
        <taxon>Nematoda</taxon>
        <taxon>Chromadorea</taxon>
        <taxon>Rhabditida</taxon>
        <taxon>Rhabditina</taxon>
        <taxon>Rhabditomorpha</taxon>
        <taxon>Rhabditoidea</taxon>
        <taxon>Rhabditidae</taxon>
        <taxon>Peloderinae</taxon>
        <taxon>Caenorhabditis</taxon>
    </lineage>
</organism>
<evidence type="ECO:0000313" key="2">
    <source>
        <dbReference type="EMBL" id="ULU12880.1"/>
    </source>
</evidence>
<proteinExistence type="predicted"/>
<dbReference type="OMA" id="MAMHIPL"/>
<evidence type="ECO:0000259" key="1">
    <source>
        <dbReference type="PROSITE" id="PS00028"/>
    </source>
</evidence>
<reference evidence="2 3" key="1">
    <citation type="submission" date="2022-05" db="EMBL/GenBank/DDBJ databases">
        <title>Chromosome-level reference genomes for two strains of Caenorhabditis briggsae: an improved platform for comparative genomics.</title>
        <authorList>
            <person name="Stevens L."/>
            <person name="Andersen E.C."/>
        </authorList>
    </citation>
    <scope>NUCLEOTIDE SEQUENCE [LARGE SCALE GENOMIC DNA]</scope>
    <source>
        <strain evidence="2">QX1410_ONT</strain>
        <tissue evidence="2">Whole-organism</tissue>
    </source>
</reference>
<dbReference type="PROSITE" id="PS00028">
    <property type="entry name" value="ZINC_FINGER_C2H2_1"/>
    <property type="match status" value="1"/>
</dbReference>
<dbReference type="InterPro" id="IPR013087">
    <property type="entry name" value="Znf_C2H2_type"/>
</dbReference>
<evidence type="ECO:0000313" key="3">
    <source>
        <dbReference type="Proteomes" id="UP000827892"/>
    </source>
</evidence>
<feature type="domain" description="C2H2-type" evidence="1">
    <location>
        <begin position="51"/>
        <end position="71"/>
    </location>
</feature>
<accession>A0AAE9DVS4</accession>
<dbReference type="EMBL" id="CP090891">
    <property type="protein sequence ID" value="ULU12880.1"/>
    <property type="molecule type" value="Genomic_DNA"/>
</dbReference>
<sequence length="166" mass="18921">MSSDENPFSPEFKVPNNPVDMSLSEQERAQVTAFYKKRQEMIANNRILLDCPKCLIFFSDVLLYRMHMVMHGSSLPLPFTATSAYFSPLQPLSTWQCSLCRRQCTDRIDFQCHTIQYEHSMIPQGFGISNNLPFHNGFPDLSSLIPPSEMIKELANILKNGAGRKS</sequence>
<name>A0AAE9DVS4_CAEBR</name>
<gene>
    <name evidence="2" type="ORF">L3Y34_015838</name>
</gene>
<dbReference type="KEGG" id="cbr:CBG_12688"/>
<protein>
    <recommendedName>
        <fullName evidence="1">C2H2-type domain-containing protein</fullName>
    </recommendedName>
</protein>
<dbReference type="AlphaFoldDB" id="A0AAE9DVS4"/>
<dbReference type="SMART" id="SM00355">
    <property type="entry name" value="ZnF_C2H2"/>
    <property type="match status" value="2"/>
</dbReference>